<proteinExistence type="predicted"/>
<evidence type="ECO:0000313" key="2">
    <source>
        <dbReference type="EMBL" id="MDG0792000.1"/>
    </source>
</evidence>
<evidence type="ECO:0000313" key="3">
    <source>
        <dbReference type="Proteomes" id="UP001153387"/>
    </source>
</evidence>
<feature type="region of interest" description="Disordered" evidence="1">
    <location>
        <begin position="31"/>
        <end position="79"/>
    </location>
</feature>
<name>A0A9X4KM19_9BACL</name>
<dbReference type="Proteomes" id="UP001153387">
    <property type="component" value="Unassembled WGS sequence"/>
</dbReference>
<accession>A0A9X4KM19</accession>
<dbReference type="EMBL" id="JAPDHZ010000003">
    <property type="protein sequence ID" value="MDG0792000.1"/>
    <property type="molecule type" value="Genomic_DNA"/>
</dbReference>
<organism evidence="2 3">
    <name type="scientific">Cohnella ginsengisoli</name>
    <dbReference type="NCBI Taxonomy" id="425004"/>
    <lineage>
        <taxon>Bacteria</taxon>
        <taxon>Bacillati</taxon>
        <taxon>Bacillota</taxon>
        <taxon>Bacilli</taxon>
        <taxon>Bacillales</taxon>
        <taxon>Paenibacillaceae</taxon>
        <taxon>Cohnella</taxon>
    </lineage>
</organism>
<protein>
    <submittedName>
        <fullName evidence="2">Uncharacterized protein</fullName>
    </submittedName>
</protein>
<evidence type="ECO:0000256" key="1">
    <source>
        <dbReference type="SAM" id="MobiDB-lite"/>
    </source>
</evidence>
<keyword evidence="3" id="KW-1185">Reference proteome</keyword>
<dbReference type="RefSeq" id="WP_277566896.1">
    <property type="nucleotide sequence ID" value="NZ_JAPDHZ010000003.1"/>
</dbReference>
<dbReference type="AlphaFoldDB" id="A0A9X4KM19"/>
<gene>
    <name evidence="2" type="ORF">OMP38_14880</name>
</gene>
<comment type="caution">
    <text evidence="2">The sequence shown here is derived from an EMBL/GenBank/DDBJ whole genome shotgun (WGS) entry which is preliminary data.</text>
</comment>
<reference evidence="2 3" key="1">
    <citation type="submission" date="2022-10" db="EMBL/GenBank/DDBJ databases">
        <title>Comparative genomic analysis of Cohnella hashimotonis sp. nov., isolated from the International Space Station.</title>
        <authorList>
            <person name="Simpson A."/>
            <person name="Venkateswaran K."/>
        </authorList>
    </citation>
    <scope>NUCLEOTIDE SEQUENCE [LARGE SCALE GENOMIC DNA]</scope>
    <source>
        <strain evidence="2 3">DSM 18997</strain>
    </source>
</reference>
<sequence>MISLEYCSKPVLAAELPSPILPSSMRTTDMPAAVKTSHASVPVKPPADDQNVAPSGFAGEGRVPGRLAAGGRPEQGTEV</sequence>